<name>A0A2I1I6Y9_9ACTO</name>
<dbReference type="GO" id="GO:0005886">
    <property type="term" value="C:plasma membrane"/>
    <property type="evidence" value="ECO:0007669"/>
    <property type="project" value="UniProtKB-SubCell"/>
</dbReference>
<keyword evidence="9 11" id="KW-0472">Membrane</keyword>
<feature type="transmembrane region" description="Helical" evidence="11">
    <location>
        <begin position="221"/>
        <end position="243"/>
    </location>
</feature>
<evidence type="ECO:0000256" key="9">
    <source>
        <dbReference type="ARBA" id="ARBA00023136"/>
    </source>
</evidence>
<accession>A0A2I1I6Y9</accession>
<dbReference type="PANTHER" id="PTHR11410">
    <property type="entry name" value="ATP SYNTHASE SUBUNIT A"/>
    <property type="match status" value="1"/>
</dbReference>
<evidence type="ECO:0000313" key="14">
    <source>
        <dbReference type="Proteomes" id="UP000234545"/>
    </source>
</evidence>
<evidence type="ECO:0000256" key="8">
    <source>
        <dbReference type="ARBA" id="ARBA00023065"/>
    </source>
</evidence>
<evidence type="ECO:0000256" key="11">
    <source>
        <dbReference type="HAMAP-Rule" id="MF_01393"/>
    </source>
</evidence>
<dbReference type="Pfam" id="PF00119">
    <property type="entry name" value="ATP-synt_A"/>
    <property type="match status" value="1"/>
</dbReference>
<dbReference type="InterPro" id="IPR035908">
    <property type="entry name" value="F0_ATP_A_sf"/>
</dbReference>
<gene>
    <name evidence="11 13" type="primary">atpB</name>
    <name evidence="13" type="ORF">CYJ25_01275</name>
</gene>
<reference evidence="13 14" key="1">
    <citation type="submission" date="2017-12" db="EMBL/GenBank/DDBJ databases">
        <title>Phylogenetic diversity of female urinary microbiome.</title>
        <authorList>
            <person name="Thomas-White K."/>
            <person name="Wolfe A.J."/>
        </authorList>
    </citation>
    <scope>NUCLEOTIDE SEQUENCE [LARGE SCALE GENOMIC DNA]</scope>
    <source>
        <strain evidence="13 14">UMB0250</strain>
    </source>
</reference>
<evidence type="ECO:0000313" key="13">
    <source>
        <dbReference type="EMBL" id="PKY66898.1"/>
    </source>
</evidence>
<keyword evidence="11" id="KW-1003">Cell membrane</keyword>
<dbReference type="OrthoDB" id="9809130at2"/>
<dbReference type="CDD" id="cd00310">
    <property type="entry name" value="ATP-synt_Fo_a_6"/>
    <property type="match status" value="1"/>
</dbReference>
<feature type="transmembrane region" description="Helical" evidence="11">
    <location>
        <begin position="255"/>
        <end position="286"/>
    </location>
</feature>
<protein>
    <recommendedName>
        <fullName evidence="11 12">ATP synthase subunit a</fullName>
    </recommendedName>
    <alternativeName>
        <fullName evidence="11">ATP synthase F0 sector subunit a</fullName>
    </alternativeName>
    <alternativeName>
        <fullName evidence="11">F-ATPase subunit 6</fullName>
    </alternativeName>
</protein>
<dbReference type="HAMAP" id="MF_01393">
    <property type="entry name" value="ATP_synth_a_bact"/>
    <property type="match status" value="1"/>
</dbReference>
<evidence type="ECO:0000256" key="10">
    <source>
        <dbReference type="ARBA" id="ARBA00023310"/>
    </source>
</evidence>
<keyword evidence="7 11" id="KW-1133">Transmembrane helix</keyword>
<dbReference type="Gene3D" id="1.20.120.220">
    <property type="entry name" value="ATP synthase, F0 complex, subunit A"/>
    <property type="match status" value="1"/>
</dbReference>
<evidence type="ECO:0000256" key="3">
    <source>
        <dbReference type="ARBA" id="ARBA00022448"/>
    </source>
</evidence>
<dbReference type="SUPFAM" id="SSF81336">
    <property type="entry name" value="F1F0 ATP synthase subunit A"/>
    <property type="match status" value="1"/>
</dbReference>
<evidence type="ECO:0000256" key="7">
    <source>
        <dbReference type="ARBA" id="ARBA00022989"/>
    </source>
</evidence>
<feature type="transmembrane region" description="Helical" evidence="11">
    <location>
        <begin position="18"/>
        <end position="39"/>
    </location>
</feature>
<dbReference type="InterPro" id="IPR000568">
    <property type="entry name" value="ATP_synth_F0_asu"/>
</dbReference>
<keyword evidence="8 11" id="KW-0406">Ion transport</keyword>
<dbReference type="AlphaFoldDB" id="A0A2I1I6Y9"/>
<dbReference type="GO" id="GO:0046933">
    <property type="term" value="F:proton-transporting ATP synthase activity, rotational mechanism"/>
    <property type="evidence" value="ECO:0007669"/>
    <property type="project" value="UniProtKB-UniRule"/>
</dbReference>
<dbReference type="PANTHER" id="PTHR11410:SF0">
    <property type="entry name" value="ATP SYNTHASE SUBUNIT A"/>
    <property type="match status" value="1"/>
</dbReference>
<evidence type="ECO:0000256" key="1">
    <source>
        <dbReference type="ARBA" id="ARBA00004141"/>
    </source>
</evidence>
<comment type="caution">
    <text evidence="13">The sequence shown here is derived from an EMBL/GenBank/DDBJ whole genome shotgun (WGS) entry which is preliminary data.</text>
</comment>
<dbReference type="EMBL" id="PKKJ01000001">
    <property type="protein sequence ID" value="PKY66898.1"/>
    <property type="molecule type" value="Genomic_DNA"/>
</dbReference>
<keyword evidence="5 11" id="KW-0812">Transmembrane</keyword>
<comment type="similarity">
    <text evidence="2 11 12">Belongs to the ATPase A chain family.</text>
</comment>
<keyword evidence="10 11" id="KW-0066">ATP synthesis</keyword>
<sequence>MSTSSPSTSRRASTAKPVWYWTLLVVLVIVIVVTAVPAFTQHPHQPGLEDFFPSAIFGEGTLFQFSRLTLARVIMALVLCLALVGVARKPKLVPGRGQMAVEFLADFIRANVALEMLGNKNGRRFAGFIGFAFFGVLAMNLAGVIPGINIAASSVVAVPMVFAIITYVTFVGSGIKAQGVGHYFKSQLFPPGLPKAMYLLITPIEFLSTFIVRPSTLMFRLLANMIAGHLLLGMTYFGTAILLHELNAMSSLGVLTGAAMFVMTAFEVFVAFLQAYIFTILSAVYIKLSIEAH</sequence>
<feature type="transmembrane region" description="Helical" evidence="11">
    <location>
        <begin position="69"/>
        <end position="87"/>
    </location>
</feature>
<keyword evidence="6 11" id="KW-0375">Hydrogen ion transport</keyword>
<evidence type="ECO:0000256" key="2">
    <source>
        <dbReference type="ARBA" id="ARBA00006810"/>
    </source>
</evidence>
<dbReference type="PRINTS" id="PR00123">
    <property type="entry name" value="ATPASEA"/>
</dbReference>
<organism evidence="13 14">
    <name type="scientific">Schaalia turicensis</name>
    <dbReference type="NCBI Taxonomy" id="131111"/>
    <lineage>
        <taxon>Bacteria</taxon>
        <taxon>Bacillati</taxon>
        <taxon>Actinomycetota</taxon>
        <taxon>Actinomycetes</taxon>
        <taxon>Actinomycetales</taxon>
        <taxon>Actinomycetaceae</taxon>
        <taxon>Schaalia</taxon>
    </lineage>
</organism>
<evidence type="ECO:0000256" key="6">
    <source>
        <dbReference type="ARBA" id="ARBA00022781"/>
    </source>
</evidence>
<evidence type="ECO:0000256" key="5">
    <source>
        <dbReference type="ARBA" id="ARBA00022692"/>
    </source>
</evidence>
<dbReference type="GO" id="GO:0045259">
    <property type="term" value="C:proton-transporting ATP synthase complex"/>
    <property type="evidence" value="ECO:0007669"/>
    <property type="project" value="UniProtKB-KW"/>
</dbReference>
<proteinExistence type="inferred from homology"/>
<dbReference type="InterPro" id="IPR045083">
    <property type="entry name" value="ATP_synth_F0_asu_bact/mt"/>
</dbReference>
<keyword evidence="4 11" id="KW-0138">CF(0)</keyword>
<feature type="transmembrane region" description="Helical" evidence="11">
    <location>
        <begin position="125"/>
        <end position="145"/>
    </location>
</feature>
<feature type="transmembrane region" description="Helical" evidence="11">
    <location>
        <begin position="151"/>
        <end position="175"/>
    </location>
</feature>
<comment type="function">
    <text evidence="11 12">Key component of the proton channel; it plays a direct role in the translocation of protons across the membrane.</text>
</comment>
<comment type="subcellular location">
    <subcellularLocation>
        <location evidence="11 12">Cell membrane</location>
        <topology evidence="11 12">Multi-pass membrane protein</topology>
    </subcellularLocation>
    <subcellularLocation>
        <location evidence="1">Membrane</location>
        <topology evidence="1">Multi-pass membrane protein</topology>
    </subcellularLocation>
</comment>
<keyword evidence="3 11" id="KW-0813">Transport</keyword>
<dbReference type="Proteomes" id="UP000234545">
    <property type="component" value="Unassembled WGS sequence"/>
</dbReference>
<dbReference type="RefSeq" id="WP_101627403.1">
    <property type="nucleotide sequence ID" value="NZ_PKKJ01000001.1"/>
</dbReference>
<evidence type="ECO:0000256" key="4">
    <source>
        <dbReference type="ARBA" id="ARBA00022547"/>
    </source>
</evidence>
<evidence type="ECO:0000256" key="12">
    <source>
        <dbReference type="RuleBase" id="RU000483"/>
    </source>
</evidence>
<dbReference type="NCBIfam" id="TIGR01131">
    <property type="entry name" value="ATP_synt_6_or_A"/>
    <property type="match status" value="1"/>
</dbReference>